<dbReference type="SUPFAM" id="SSF57701">
    <property type="entry name" value="Zn2/Cys6 DNA-binding domain"/>
    <property type="match status" value="1"/>
</dbReference>
<name>A0A9P8EIL5_AURME</name>
<dbReference type="Gene3D" id="4.10.240.10">
    <property type="entry name" value="Zn(2)-C6 fungal-type DNA-binding domain"/>
    <property type="match status" value="1"/>
</dbReference>
<evidence type="ECO:0000313" key="4">
    <source>
        <dbReference type="EMBL" id="KAG9689820.1"/>
    </source>
</evidence>
<dbReference type="GO" id="GO:0008270">
    <property type="term" value="F:zinc ion binding"/>
    <property type="evidence" value="ECO:0007669"/>
    <property type="project" value="InterPro"/>
</dbReference>
<dbReference type="AlphaFoldDB" id="A0A9P8EIL5"/>
<feature type="compositionally biased region" description="Polar residues" evidence="2">
    <location>
        <begin position="401"/>
        <end position="412"/>
    </location>
</feature>
<feature type="region of interest" description="Disordered" evidence="2">
    <location>
        <begin position="396"/>
        <end position="457"/>
    </location>
</feature>
<dbReference type="InterPro" id="IPR001138">
    <property type="entry name" value="Zn2Cys6_DnaBD"/>
</dbReference>
<dbReference type="GO" id="GO:0001228">
    <property type="term" value="F:DNA-binding transcription activator activity, RNA polymerase II-specific"/>
    <property type="evidence" value="ECO:0007669"/>
    <property type="project" value="TreeGrafter"/>
</dbReference>
<feature type="compositionally biased region" description="Polar residues" evidence="2">
    <location>
        <begin position="423"/>
        <end position="457"/>
    </location>
</feature>
<dbReference type="CDD" id="cd00067">
    <property type="entry name" value="GAL4"/>
    <property type="match status" value="1"/>
</dbReference>
<dbReference type="InterPro" id="IPR036864">
    <property type="entry name" value="Zn2-C6_fun-type_DNA-bd_sf"/>
</dbReference>
<sequence length="457" mass="51740">MRRSHRKSRNGCSQCKVRHIKCNEVKPQCGNCQRLDINCSFAPQAASPHPSLVSQTSTSLGTPPIIQPSTQPLCLLDLELYHHLVYHYSAALVSDPRLRADIFEQVLEHSLSYDFLIHNFMALSALHLYSENRSRSELFDRACYLQGVAIQLVQPVIANLRQEDSLAALMFSGHTTSFGLAEYMLNPHHDDTDPIDKIVECFQLSRGIKLVVSPFWPYLSQTWLNKLFSSKSNNEDRIRATLASIFPTYSMVRSLAFGQEDADRRKCCLETIEDIFTFIEASSRHPQDYPTPSHLIDRWAVQIPVVFKDMLVERKPIALIILAYWAVLTSINPRSWHLRGLAEVLIARIEDILGEEWTEFLRWPRERIIENTLAAQDPSVRTPRFGDQKVDSRLRSMPLSRESSFQQTTTGVPISRPPPYNVANGQGSAQGSTSNHPSPYNTGSNVHSPFSQDPPTG</sequence>
<organism evidence="4 5">
    <name type="scientific">Aureobasidium melanogenum</name>
    <name type="common">Aureobasidium pullulans var. melanogenum</name>
    <dbReference type="NCBI Taxonomy" id="46634"/>
    <lineage>
        <taxon>Eukaryota</taxon>
        <taxon>Fungi</taxon>
        <taxon>Dikarya</taxon>
        <taxon>Ascomycota</taxon>
        <taxon>Pezizomycotina</taxon>
        <taxon>Dothideomycetes</taxon>
        <taxon>Dothideomycetidae</taxon>
        <taxon>Dothideales</taxon>
        <taxon>Saccotheciaceae</taxon>
        <taxon>Aureobasidium</taxon>
    </lineage>
</organism>
<dbReference type="PANTHER" id="PTHR47784:SF5">
    <property type="entry name" value="STEROL UPTAKE CONTROL PROTEIN 2"/>
    <property type="match status" value="1"/>
</dbReference>
<dbReference type="OrthoDB" id="4937900at2759"/>
<evidence type="ECO:0000313" key="5">
    <source>
        <dbReference type="Proteomes" id="UP000779574"/>
    </source>
</evidence>
<dbReference type="PANTHER" id="PTHR47784">
    <property type="entry name" value="STEROL UPTAKE CONTROL PROTEIN 2"/>
    <property type="match status" value="1"/>
</dbReference>
<accession>A0A9P8EIL5</accession>
<evidence type="ECO:0000259" key="3">
    <source>
        <dbReference type="PROSITE" id="PS50048"/>
    </source>
</evidence>
<dbReference type="EMBL" id="JAHFXF010000335">
    <property type="protein sequence ID" value="KAG9689820.1"/>
    <property type="molecule type" value="Genomic_DNA"/>
</dbReference>
<gene>
    <name evidence="4" type="ORF">KCU76_g8604</name>
</gene>
<evidence type="ECO:0000256" key="1">
    <source>
        <dbReference type="ARBA" id="ARBA00023242"/>
    </source>
</evidence>
<evidence type="ECO:0000256" key="2">
    <source>
        <dbReference type="SAM" id="MobiDB-lite"/>
    </source>
</evidence>
<comment type="caution">
    <text evidence="4">The sequence shown here is derived from an EMBL/GenBank/DDBJ whole genome shotgun (WGS) entry which is preliminary data.</text>
</comment>
<feature type="domain" description="Zn(2)-C6 fungal-type" evidence="3">
    <location>
        <begin position="11"/>
        <end position="41"/>
    </location>
</feature>
<reference evidence="4" key="2">
    <citation type="submission" date="2021-08" db="EMBL/GenBank/DDBJ databases">
        <authorList>
            <person name="Gostincar C."/>
            <person name="Sun X."/>
            <person name="Song Z."/>
            <person name="Gunde-Cimerman N."/>
        </authorList>
    </citation>
    <scope>NUCLEOTIDE SEQUENCE</scope>
    <source>
        <strain evidence="4">EXF-9911</strain>
    </source>
</reference>
<dbReference type="Pfam" id="PF00172">
    <property type="entry name" value="Zn_clus"/>
    <property type="match status" value="1"/>
</dbReference>
<reference evidence="4" key="1">
    <citation type="journal article" date="2021" name="J Fungi (Basel)">
        <title>Virulence traits and population genomics of the black yeast Aureobasidium melanogenum.</title>
        <authorList>
            <person name="Cernosa A."/>
            <person name="Sun X."/>
            <person name="Gostincar C."/>
            <person name="Fang C."/>
            <person name="Gunde-Cimerman N."/>
            <person name="Song Z."/>
        </authorList>
    </citation>
    <scope>NUCLEOTIDE SEQUENCE</scope>
    <source>
        <strain evidence="4">EXF-9911</strain>
    </source>
</reference>
<dbReference type="Proteomes" id="UP000779574">
    <property type="component" value="Unassembled WGS sequence"/>
</dbReference>
<dbReference type="PROSITE" id="PS00463">
    <property type="entry name" value="ZN2_CY6_FUNGAL_1"/>
    <property type="match status" value="1"/>
</dbReference>
<dbReference type="PROSITE" id="PS50048">
    <property type="entry name" value="ZN2_CY6_FUNGAL_2"/>
    <property type="match status" value="1"/>
</dbReference>
<keyword evidence="1" id="KW-0539">Nucleus</keyword>
<dbReference type="InterPro" id="IPR053157">
    <property type="entry name" value="Sterol_Uptake_Regulator"/>
</dbReference>
<feature type="non-terminal residue" evidence="4">
    <location>
        <position position="1"/>
    </location>
</feature>
<dbReference type="SMART" id="SM00066">
    <property type="entry name" value="GAL4"/>
    <property type="match status" value="1"/>
</dbReference>
<protein>
    <recommendedName>
        <fullName evidence="3">Zn(2)-C6 fungal-type domain-containing protein</fullName>
    </recommendedName>
</protein>
<proteinExistence type="predicted"/>